<accession>A0A3G5AFE8</accession>
<gene>
    <name evidence="1" type="ORF">Solivirus2_16</name>
</gene>
<sequence>MCTPLYKYPLTIDRITWDRLVLVDFESKFVVLCEDGFTKCRKVCEDCNETYRFSMCRKHKVMAQAKGFIIPEPKK</sequence>
<evidence type="ECO:0000313" key="1">
    <source>
        <dbReference type="EMBL" id="AYV85945.1"/>
    </source>
</evidence>
<reference evidence="1" key="1">
    <citation type="submission" date="2018-10" db="EMBL/GenBank/DDBJ databases">
        <title>Hidden diversity of soil giant viruses.</title>
        <authorList>
            <person name="Schulz F."/>
            <person name="Alteio L."/>
            <person name="Goudeau D."/>
            <person name="Ryan E.M."/>
            <person name="Malmstrom R.R."/>
            <person name="Blanchard J."/>
            <person name="Woyke T."/>
        </authorList>
    </citation>
    <scope>NUCLEOTIDE SEQUENCE</scope>
    <source>
        <strain evidence="1">SOV1</strain>
    </source>
</reference>
<proteinExistence type="predicted"/>
<organism evidence="1">
    <name type="scientific">Solivirus sp</name>
    <dbReference type="NCBI Taxonomy" id="2487772"/>
    <lineage>
        <taxon>Viruses</taxon>
        <taxon>Pithoviruses</taxon>
    </lineage>
</organism>
<name>A0A3G5AFE8_9VIRU</name>
<protein>
    <submittedName>
        <fullName evidence="1">Uncharacterized protein</fullName>
    </submittedName>
</protein>
<dbReference type="EMBL" id="MK072490">
    <property type="protein sequence ID" value="AYV85945.1"/>
    <property type="molecule type" value="Genomic_DNA"/>
</dbReference>